<dbReference type="GO" id="GO:0012505">
    <property type="term" value="C:endomembrane system"/>
    <property type="evidence" value="ECO:0007669"/>
    <property type="project" value="UniProtKB-SubCell"/>
</dbReference>
<evidence type="ECO:0000313" key="11">
    <source>
        <dbReference type="Proteomes" id="UP000238350"/>
    </source>
</evidence>
<dbReference type="STRING" id="45607.A0A2T0FC21"/>
<reference evidence="10 11" key="1">
    <citation type="submission" date="2017-04" db="EMBL/GenBank/DDBJ databases">
        <title>Genome sequencing of [Candida] sorbophila.</title>
        <authorList>
            <person name="Ahn J.O."/>
        </authorList>
    </citation>
    <scope>NUCLEOTIDE SEQUENCE [LARGE SCALE GENOMIC DNA]</scope>
    <source>
        <strain evidence="10 11">DS02</strain>
    </source>
</reference>
<dbReference type="PROSITE" id="PS50076">
    <property type="entry name" value="DNAJ_2"/>
    <property type="match status" value="1"/>
</dbReference>
<evidence type="ECO:0000256" key="3">
    <source>
        <dbReference type="ARBA" id="ARBA00022989"/>
    </source>
</evidence>
<feature type="domain" description="J" evidence="9">
    <location>
        <begin position="39"/>
        <end position="102"/>
    </location>
</feature>
<comment type="subcellular location">
    <subcellularLocation>
        <location evidence="5">Endomembrane system</location>
        <topology evidence="5">Single-pass membrane protein</topology>
    </subcellularLocation>
</comment>
<dbReference type="SUPFAM" id="SSF46565">
    <property type="entry name" value="Chaperone J-domain"/>
    <property type="match status" value="1"/>
</dbReference>
<dbReference type="GeneID" id="36513874"/>
<dbReference type="Proteomes" id="UP000238350">
    <property type="component" value="Unassembled WGS sequence"/>
</dbReference>
<feature type="compositionally biased region" description="Basic residues" evidence="6">
    <location>
        <begin position="252"/>
        <end position="271"/>
    </location>
</feature>
<dbReference type="PRINTS" id="PR00625">
    <property type="entry name" value="JDOMAIN"/>
</dbReference>
<evidence type="ECO:0000313" key="10">
    <source>
        <dbReference type="EMBL" id="PRT52505.1"/>
    </source>
</evidence>
<keyword evidence="4 7" id="KW-0472">Membrane</keyword>
<dbReference type="Pfam" id="PF00226">
    <property type="entry name" value="DnaJ"/>
    <property type="match status" value="1"/>
</dbReference>
<keyword evidence="2 8" id="KW-0732">Signal</keyword>
<evidence type="ECO:0000256" key="5">
    <source>
        <dbReference type="ARBA" id="ARBA00037847"/>
    </source>
</evidence>
<feature type="signal peptide" evidence="8">
    <location>
        <begin position="1"/>
        <end position="15"/>
    </location>
</feature>
<dbReference type="Gene3D" id="1.10.287.110">
    <property type="entry name" value="DnaJ domain"/>
    <property type="match status" value="1"/>
</dbReference>
<dbReference type="InterPro" id="IPR036869">
    <property type="entry name" value="J_dom_sf"/>
</dbReference>
<keyword evidence="3 7" id="KW-1133">Transmembrane helix</keyword>
<gene>
    <name evidence="10" type="ORF">B9G98_00125</name>
</gene>
<dbReference type="PANTHER" id="PTHR44653">
    <property type="entry name" value="DNAJ HOMOLOG SUBFAMILY C MEMBER 1"/>
    <property type="match status" value="1"/>
</dbReference>
<dbReference type="CDD" id="cd06257">
    <property type="entry name" value="DnaJ"/>
    <property type="match status" value="1"/>
</dbReference>
<evidence type="ECO:0000256" key="8">
    <source>
        <dbReference type="SAM" id="SignalP"/>
    </source>
</evidence>
<proteinExistence type="predicted"/>
<feature type="region of interest" description="Disordered" evidence="6">
    <location>
        <begin position="229"/>
        <end position="271"/>
    </location>
</feature>
<evidence type="ECO:0000256" key="1">
    <source>
        <dbReference type="ARBA" id="ARBA00022692"/>
    </source>
</evidence>
<dbReference type="AlphaFoldDB" id="A0A2T0FC21"/>
<dbReference type="EMBL" id="NDIQ01000001">
    <property type="protein sequence ID" value="PRT52505.1"/>
    <property type="molecule type" value="Genomic_DNA"/>
</dbReference>
<dbReference type="PANTHER" id="PTHR44653:SF2">
    <property type="entry name" value="DNAJ HOMOLOG SUBFAMILY C MEMBER 1"/>
    <property type="match status" value="1"/>
</dbReference>
<name>A0A2T0FC21_9ASCO</name>
<dbReference type="InterPro" id="IPR001623">
    <property type="entry name" value="DnaJ_domain"/>
</dbReference>
<evidence type="ECO:0000259" key="9">
    <source>
        <dbReference type="PROSITE" id="PS50076"/>
    </source>
</evidence>
<keyword evidence="1 7" id="KW-0812">Transmembrane</keyword>
<evidence type="ECO:0000256" key="6">
    <source>
        <dbReference type="SAM" id="MobiDB-lite"/>
    </source>
</evidence>
<accession>A0A2T0FC21</accession>
<protein>
    <submittedName>
        <fullName evidence="10">Putative J domain-containing protein C2E1P5.03</fullName>
    </submittedName>
</protein>
<keyword evidence="11" id="KW-1185">Reference proteome</keyword>
<feature type="chain" id="PRO_5015455164" evidence="8">
    <location>
        <begin position="16"/>
        <end position="271"/>
    </location>
</feature>
<dbReference type="OrthoDB" id="413400at2759"/>
<feature type="transmembrane region" description="Helical" evidence="7">
    <location>
        <begin position="122"/>
        <end position="141"/>
    </location>
</feature>
<dbReference type="RefSeq" id="XP_024662451.1">
    <property type="nucleotide sequence ID" value="XM_024806683.1"/>
</dbReference>
<dbReference type="InterPro" id="IPR052606">
    <property type="entry name" value="DnaJ_domain_protein"/>
</dbReference>
<evidence type="ECO:0000256" key="4">
    <source>
        <dbReference type="ARBA" id="ARBA00023136"/>
    </source>
</evidence>
<comment type="caution">
    <text evidence="10">The sequence shown here is derived from an EMBL/GenBank/DDBJ whole genome shotgun (WGS) entry which is preliminary data.</text>
</comment>
<organism evidence="10 11">
    <name type="scientific">Wickerhamiella sorbophila</name>
    <dbReference type="NCBI Taxonomy" id="45607"/>
    <lineage>
        <taxon>Eukaryota</taxon>
        <taxon>Fungi</taxon>
        <taxon>Dikarya</taxon>
        <taxon>Ascomycota</taxon>
        <taxon>Saccharomycotina</taxon>
        <taxon>Dipodascomycetes</taxon>
        <taxon>Dipodascales</taxon>
        <taxon>Trichomonascaceae</taxon>
        <taxon>Wickerhamiella</taxon>
    </lineage>
</organism>
<sequence length="271" mass="30553">MKWMLWLFLPILALAFTKEDLEIFSLRDNIIADLGEDVTFYSWLGIDADADGPTITKAYRKLSRAIHPDKNPSNAATQRFARLGLVHKILRSDGRSRYDFYLRKGFPAHKDGNYLFNRYRPGVAFALAFILVVTTGIHYVLRVIDTRRKREFLQEVIDEATDKARSSSGIVETEKRVTLDGGRTFTVLPTGEVYFNHKGSESLVDVNALATPTIRDTFPFLLLNKLTGSSKTEEPEEEEAPSKESSPESHTLKKGAARRRAVGARGKAKIF</sequence>
<evidence type="ECO:0000256" key="7">
    <source>
        <dbReference type="SAM" id="Phobius"/>
    </source>
</evidence>
<dbReference type="SMART" id="SM00271">
    <property type="entry name" value="DnaJ"/>
    <property type="match status" value="1"/>
</dbReference>
<feature type="compositionally biased region" description="Basic and acidic residues" evidence="6">
    <location>
        <begin position="240"/>
        <end position="251"/>
    </location>
</feature>
<evidence type="ECO:0000256" key="2">
    <source>
        <dbReference type="ARBA" id="ARBA00022729"/>
    </source>
</evidence>